<proteinExistence type="inferred from homology"/>
<accession>A0A9E7K9W5</accession>
<gene>
    <name evidence="4" type="ORF">MUK42_23443</name>
</gene>
<dbReference type="GO" id="GO:0043015">
    <property type="term" value="F:gamma-tubulin binding"/>
    <property type="evidence" value="ECO:0007669"/>
    <property type="project" value="TreeGrafter"/>
</dbReference>
<evidence type="ECO:0000259" key="3">
    <source>
        <dbReference type="Pfam" id="PF11945"/>
    </source>
</evidence>
<dbReference type="Pfam" id="PF11945">
    <property type="entry name" value="WASH_WAHD"/>
    <property type="match status" value="1"/>
</dbReference>
<evidence type="ECO:0000313" key="4">
    <source>
        <dbReference type="EMBL" id="URE09786.1"/>
    </source>
</evidence>
<evidence type="ECO:0000313" key="5">
    <source>
        <dbReference type="Proteomes" id="UP001055439"/>
    </source>
</evidence>
<dbReference type="GO" id="GO:0003779">
    <property type="term" value="F:actin binding"/>
    <property type="evidence" value="ECO:0007669"/>
    <property type="project" value="UniProtKB-KW"/>
</dbReference>
<dbReference type="GO" id="GO:0005829">
    <property type="term" value="C:cytosol"/>
    <property type="evidence" value="ECO:0007669"/>
    <property type="project" value="GOC"/>
</dbReference>
<evidence type="ECO:0000256" key="1">
    <source>
        <dbReference type="ARBA" id="ARBA00005602"/>
    </source>
</evidence>
<dbReference type="GO" id="GO:0034314">
    <property type="term" value="P:Arp2/3 complex-mediated actin nucleation"/>
    <property type="evidence" value="ECO:0007669"/>
    <property type="project" value="InterPro"/>
</dbReference>
<dbReference type="InterPro" id="IPR021854">
    <property type="entry name" value="WASH1_WAHD"/>
</dbReference>
<comment type="similarity">
    <text evidence="1">Belongs to the WASH1 family.</text>
</comment>
<organism evidence="4 5">
    <name type="scientific">Musa troglodytarum</name>
    <name type="common">fe'i banana</name>
    <dbReference type="NCBI Taxonomy" id="320322"/>
    <lineage>
        <taxon>Eukaryota</taxon>
        <taxon>Viridiplantae</taxon>
        <taxon>Streptophyta</taxon>
        <taxon>Embryophyta</taxon>
        <taxon>Tracheophyta</taxon>
        <taxon>Spermatophyta</taxon>
        <taxon>Magnoliopsida</taxon>
        <taxon>Liliopsida</taxon>
        <taxon>Zingiberales</taxon>
        <taxon>Musaceae</taxon>
        <taxon>Musa</taxon>
    </lineage>
</organism>
<dbReference type="AlphaFoldDB" id="A0A9E7K9W5"/>
<feature type="domain" description="WASH1 WAHD" evidence="3">
    <location>
        <begin position="21"/>
        <end position="101"/>
    </location>
</feature>
<dbReference type="GO" id="GO:0043014">
    <property type="term" value="F:alpha-tubulin binding"/>
    <property type="evidence" value="ECO:0007669"/>
    <property type="project" value="InterPro"/>
</dbReference>
<evidence type="ECO:0000256" key="2">
    <source>
        <dbReference type="ARBA" id="ARBA00023203"/>
    </source>
</evidence>
<dbReference type="GO" id="GO:0055037">
    <property type="term" value="C:recycling endosome"/>
    <property type="evidence" value="ECO:0007669"/>
    <property type="project" value="TreeGrafter"/>
</dbReference>
<dbReference type="Proteomes" id="UP001055439">
    <property type="component" value="Chromosome 6"/>
</dbReference>
<dbReference type="GO" id="GO:0042147">
    <property type="term" value="P:retrograde transport, endosome to Golgi"/>
    <property type="evidence" value="ECO:0007669"/>
    <property type="project" value="TreeGrafter"/>
</dbReference>
<dbReference type="EMBL" id="CP097508">
    <property type="protein sequence ID" value="URE09786.1"/>
    <property type="molecule type" value="Genomic_DNA"/>
</dbReference>
<reference evidence="4" key="1">
    <citation type="submission" date="2022-05" db="EMBL/GenBank/DDBJ databases">
        <title>The Musa troglodytarum L. genome provides insights into the mechanism of non-climacteric behaviour and enrichment of carotenoids.</title>
        <authorList>
            <person name="Wang J."/>
        </authorList>
    </citation>
    <scope>NUCLEOTIDE SEQUENCE</scope>
    <source>
        <tissue evidence="4">Leaf</tissue>
    </source>
</reference>
<dbReference type="PANTHER" id="PTHR23331">
    <property type="entry name" value="CXYORF1"/>
    <property type="match status" value="1"/>
</dbReference>
<dbReference type="GO" id="GO:0005769">
    <property type="term" value="C:early endosome"/>
    <property type="evidence" value="ECO:0007669"/>
    <property type="project" value="InterPro"/>
</dbReference>
<dbReference type="GO" id="GO:0032456">
    <property type="term" value="P:endocytic recycling"/>
    <property type="evidence" value="ECO:0007669"/>
    <property type="project" value="TreeGrafter"/>
</dbReference>
<protein>
    <recommendedName>
        <fullName evidence="3">WASH1 WAHD domain-containing protein</fullName>
    </recommendedName>
</protein>
<keyword evidence="2" id="KW-0009">Actin-binding</keyword>
<keyword evidence="5" id="KW-1185">Reference proteome</keyword>
<dbReference type="GO" id="GO:0006887">
    <property type="term" value="P:exocytosis"/>
    <property type="evidence" value="ECO:0007669"/>
    <property type="project" value="TreeGrafter"/>
</dbReference>
<sequence>MERMLRVSEEEGSRKGESYVESYRQLGRSLLDLQRAADRVFDTISRRAAEERDKLTEISRRIQLAKAQIDVLSRSEQALTIKSPSRYPSSSIQEEDFRPLFPYHGGDADEGSPVVNLLVNGGLNREFGVDGTLELFQFFSEQNIGYPLKETEAKGYPRQDMFLEKILEAPKDSDDSFLAFDIFTPVSKLDTKKDDLPPVPPSLLRNFTSPSDSAGVTIGSSSKEYLASDI</sequence>
<dbReference type="GO" id="GO:0071203">
    <property type="term" value="C:WASH complex"/>
    <property type="evidence" value="ECO:0007669"/>
    <property type="project" value="InterPro"/>
</dbReference>
<dbReference type="InterPro" id="IPR028290">
    <property type="entry name" value="WASH1"/>
</dbReference>
<dbReference type="OrthoDB" id="307871at2759"/>
<dbReference type="PANTHER" id="PTHR23331:SF1">
    <property type="entry name" value="WASH COMPLEX SUBUNIT 1"/>
    <property type="match status" value="1"/>
</dbReference>
<name>A0A9E7K9W5_9LILI</name>